<keyword evidence="2" id="KW-1185">Reference proteome</keyword>
<gene>
    <name evidence="1" type="ORF">DCS_03976</name>
</gene>
<organism evidence="1 2">
    <name type="scientific">Drechmeria coniospora</name>
    <name type="common">Nematophagous fungus</name>
    <name type="synonym">Meria coniospora</name>
    <dbReference type="NCBI Taxonomy" id="98403"/>
    <lineage>
        <taxon>Eukaryota</taxon>
        <taxon>Fungi</taxon>
        <taxon>Dikarya</taxon>
        <taxon>Ascomycota</taxon>
        <taxon>Pezizomycotina</taxon>
        <taxon>Sordariomycetes</taxon>
        <taxon>Hypocreomycetidae</taxon>
        <taxon>Hypocreales</taxon>
        <taxon>Ophiocordycipitaceae</taxon>
        <taxon>Drechmeria</taxon>
    </lineage>
</organism>
<dbReference type="AlphaFoldDB" id="A0A151GIR5"/>
<evidence type="ECO:0000313" key="1">
    <source>
        <dbReference type="EMBL" id="KYK56969.1"/>
    </source>
</evidence>
<comment type="caution">
    <text evidence="1">The sequence shown here is derived from an EMBL/GenBank/DDBJ whole genome shotgun (WGS) entry which is preliminary data.</text>
</comment>
<dbReference type="Proteomes" id="UP000076580">
    <property type="component" value="Chromosome 02"/>
</dbReference>
<protein>
    <submittedName>
        <fullName evidence="1">Uncharacterized protein</fullName>
    </submittedName>
</protein>
<dbReference type="STRING" id="98403.A0A151GIR5"/>
<sequence length="912" mass="102466">MNKLACGDFEHATIFQYHTLIAFLNSGGITSEALVNEAMAQIDQEPSSSKEKACRHKCESGLVCSEHGVMILIDGSFVAIQQRQVLRDEPWPQAGGYVDGVVDNRQSDYIRFYVGQSRRLAARIAIEHSGEICNRNMNTLHYFVLAQGHGHRSARFLRLWTAPSLELAESSTEDDRILATARYRLLQNVLEMTFCRCFGSLPGRVLAGFFGPGDYANVGLNNLPPLFEGCNIPAFIRHKYSQYHQESPDPDISGFAQSRKSHLAIKRNTRRFSGGLLKADYLQAMEQLASKANLDPTCCVPCQESFELSTAPADVEVAIQELDTMAALEQPQVTMPLVAPRGSWKAKIGIVINSEAIAMKSDKHDAHIQPLHGFGLTESNSLTWTSSLQAVGSGPSMFENRPDLWARIIRLNHFIIMGSNVKVVVLCGLKVQHDVLSAFQTSNQLSGPHRLCLRDKSHSIWLLTGHGNRVCKVLVTSPEPLAWSFLQDYTKLRQLRDVFGLVRALTGENIKHTCWENACFFAALFAQRRREKEEGIEPLTAGSLGLVFRDWLQYRGFVDDYDIRELERVSGNLTLGLLWITGFLVNRSKRQDGAKISRNRGYRGIYDPEAYQKTHDLFNRIYEKRLAAVGAFYSRRQAAHTAEAVEEEDANMIEDGVRVSQNYCNGEMNIVDDVMISLVNDQDSEVNIDTSGSQFVDETDGIIDLVPSIRSRHLSFDQNLPRKNRRPGALRAEISFRESLMLRKSLMDLMTETGMEQKATRRIDQKVWRLQVCYSLVSFALRGDDCQDFTEAPLFAIRGNLSKAGTPHPNCIYPQYDGCISSDPCIRLALQYRLIQGKTGEGVQQAWRWAEVSERGLRQGSDVAERISKANTLVDLLEGKTPNALVGVPRRSLLRWMYNHYSGDPEATAEDK</sequence>
<accession>A0A151GIR5</accession>
<evidence type="ECO:0000313" key="2">
    <source>
        <dbReference type="Proteomes" id="UP000076580"/>
    </source>
</evidence>
<dbReference type="RefSeq" id="XP_040656321.1">
    <property type="nucleotide sequence ID" value="XM_040801288.1"/>
</dbReference>
<dbReference type="GeneID" id="63716619"/>
<proteinExistence type="predicted"/>
<name>A0A151GIR5_DRECN</name>
<reference evidence="1 2" key="1">
    <citation type="journal article" date="2016" name="Sci. Rep.">
        <title>Insights into Adaptations to a Near-Obligate Nematode Endoparasitic Lifestyle from the Finished Genome of Drechmeria coniospora.</title>
        <authorList>
            <person name="Zhang L."/>
            <person name="Zhou Z."/>
            <person name="Guo Q."/>
            <person name="Fokkens L."/>
            <person name="Miskei M."/>
            <person name="Pocsi I."/>
            <person name="Zhang W."/>
            <person name="Chen M."/>
            <person name="Wang L."/>
            <person name="Sun Y."/>
            <person name="Donzelli B.G."/>
            <person name="Gibson D.M."/>
            <person name="Nelson D.R."/>
            <person name="Luo J.G."/>
            <person name="Rep M."/>
            <person name="Liu H."/>
            <person name="Yang S."/>
            <person name="Wang J."/>
            <person name="Krasnoff S.B."/>
            <person name="Xu Y."/>
            <person name="Molnar I."/>
            <person name="Lin M."/>
        </authorList>
    </citation>
    <scope>NUCLEOTIDE SEQUENCE [LARGE SCALE GENOMIC DNA]</scope>
    <source>
        <strain evidence="1 2">ARSEF 6962</strain>
    </source>
</reference>
<dbReference type="EMBL" id="LAYC01000002">
    <property type="protein sequence ID" value="KYK56969.1"/>
    <property type="molecule type" value="Genomic_DNA"/>
</dbReference>
<dbReference type="InParanoid" id="A0A151GIR5"/>